<dbReference type="EnsemblProtists" id="EOD17894">
    <property type="protein sequence ID" value="EOD17894"/>
    <property type="gene ID" value="EMIHUDRAFT_209928"/>
</dbReference>
<name>A0A0D3J309_EMIH1</name>
<proteinExistence type="predicted"/>
<sequence length="127" mass="13559">MPAAKKPTATKKPAASKASDQLALLAKDVSQWIHKESADISALYKKIPKPASGNKEEKLKAATDPQLKKMRSTLRECHRATTDIKDTHDAALADVQKTTEDGLRQLRGAAAASAAVMSDASESDGDF</sequence>
<evidence type="ECO:0000313" key="2">
    <source>
        <dbReference type="Proteomes" id="UP000013827"/>
    </source>
</evidence>
<dbReference type="GeneID" id="17274137"/>
<accession>A0A0D3J309</accession>
<dbReference type="HOGENOM" id="CLU_1974692_0_0_1"/>
<evidence type="ECO:0000313" key="1">
    <source>
        <dbReference type="EnsemblProtists" id="EOD17894"/>
    </source>
</evidence>
<dbReference type="KEGG" id="ehx:EMIHUDRAFT_209928"/>
<dbReference type="EnsemblProtists" id="EOD28591">
    <property type="protein sequence ID" value="EOD28591"/>
    <property type="gene ID" value="EMIHUDRAFT_100046"/>
</dbReference>
<organism evidence="1 2">
    <name type="scientific">Emiliania huxleyi (strain CCMP1516)</name>
    <dbReference type="NCBI Taxonomy" id="280463"/>
    <lineage>
        <taxon>Eukaryota</taxon>
        <taxon>Haptista</taxon>
        <taxon>Haptophyta</taxon>
        <taxon>Prymnesiophyceae</taxon>
        <taxon>Isochrysidales</taxon>
        <taxon>Noelaerhabdaceae</taxon>
        <taxon>Emiliania</taxon>
    </lineage>
</organism>
<keyword evidence="2" id="KW-1185">Reference proteome</keyword>
<evidence type="ECO:0008006" key="3">
    <source>
        <dbReference type="Google" id="ProtNLM"/>
    </source>
</evidence>
<dbReference type="Proteomes" id="UP000013827">
    <property type="component" value="Unassembled WGS sequence"/>
</dbReference>
<dbReference type="AlphaFoldDB" id="A0A0D3J309"/>
<reference evidence="2" key="1">
    <citation type="journal article" date="2013" name="Nature">
        <title>Pan genome of the phytoplankton Emiliania underpins its global distribution.</title>
        <authorList>
            <person name="Read B.A."/>
            <person name="Kegel J."/>
            <person name="Klute M.J."/>
            <person name="Kuo A."/>
            <person name="Lefebvre S.C."/>
            <person name="Maumus F."/>
            <person name="Mayer C."/>
            <person name="Miller J."/>
            <person name="Monier A."/>
            <person name="Salamov A."/>
            <person name="Young J."/>
            <person name="Aguilar M."/>
            <person name="Claverie J.M."/>
            <person name="Frickenhaus S."/>
            <person name="Gonzalez K."/>
            <person name="Herman E.K."/>
            <person name="Lin Y.C."/>
            <person name="Napier J."/>
            <person name="Ogata H."/>
            <person name="Sarno A.F."/>
            <person name="Shmutz J."/>
            <person name="Schroeder D."/>
            <person name="de Vargas C."/>
            <person name="Verret F."/>
            <person name="von Dassow P."/>
            <person name="Valentin K."/>
            <person name="Van de Peer Y."/>
            <person name="Wheeler G."/>
            <person name="Dacks J.B."/>
            <person name="Delwiche C.F."/>
            <person name="Dyhrman S.T."/>
            <person name="Glockner G."/>
            <person name="John U."/>
            <person name="Richards T."/>
            <person name="Worden A.Z."/>
            <person name="Zhang X."/>
            <person name="Grigoriev I.V."/>
            <person name="Allen A.E."/>
            <person name="Bidle K."/>
            <person name="Borodovsky M."/>
            <person name="Bowler C."/>
            <person name="Brownlee C."/>
            <person name="Cock J.M."/>
            <person name="Elias M."/>
            <person name="Gladyshev V.N."/>
            <person name="Groth M."/>
            <person name="Guda C."/>
            <person name="Hadaegh A."/>
            <person name="Iglesias-Rodriguez M.D."/>
            <person name="Jenkins J."/>
            <person name="Jones B.M."/>
            <person name="Lawson T."/>
            <person name="Leese F."/>
            <person name="Lindquist E."/>
            <person name="Lobanov A."/>
            <person name="Lomsadze A."/>
            <person name="Malik S.B."/>
            <person name="Marsh M.E."/>
            <person name="Mackinder L."/>
            <person name="Mock T."/>
            <person name="Mueller-Roeber B."/>
            <person name="Pagarete A."/>
            <person name="Parker M."/>
            <person name="Probert I."/>
            <person name="Quesneville H."/>
            <person name="Raines C."/>
            <person name="Rensing S.A."/>
            <person name="Riano-Pachon D.M."/>
            <person name="Richier S."/>
            <person name="Rokitta S."/>
            <person name="Shiraiwa Y."/>
            <person name="Soanes D.M."/>
            <person name="van der Giezen M."/>
            <person name="Wahlund T.M."/>
            <person name="Williams B."/>
            <person name="Wilson W."/>
            <person name="Wolfe G."/>
            <person name="Wurch L.L."/>
        </authorList>
    </citation>
    <scope>NUCLEOTIDE SEQUENCE</scope>
</reference>
<protein>
    <recommendedName>
        <fullName evidence="3">Tubulin-specific chaperone A</fullName>
    </recommendedName>
</protein>
<dbReference type="PaxDb" id="2903-EOD17894"/>
<dbReference type="KEGG" id="ehx:EMIHUDRAFT_100046"/>
<dbReference type="RefSeq" id="XP_005781020.1">
    <property type="nucleotide sequence ID" value="XM_005780963.1"/>
</dbReference>
<dbReference type="GeneID" id="17263923"/>
<dbReference type="RefSeq" id="XP_005770323.1">
    <property type="nucleotide sequence ID" value="XM_005770266.1"/>
</dbReference>
<reference evidence="1" key="2">
    <citation type="submission" date="2024-10" db="UniProtKB">
        <authorList>
            <consortium name="EnsemblProtists"/>
        </authorList>
    </citation>
    <scope>IDENTIFICATION</scope>
</reference>